<keyword evidence="3" id="KW-1185">Reference proteome</keyword>
<keyword evidence="2" id="KW-0808">Transferase</keyword>
<dbReference type="EC" id="2.3.-.-" evidence="2"/>
<dbReference type="CDD" id="cd04301">
    <property type="entry name" value="NAT_SF"/>
    <property type="match status" value="1"/>
</dbReference>
<dbReference type="EMBL" id="JBHSUS010000001">
    <property type="protein sequence ID" value="MFC6439884.1"/>
    <property type="molecule type" value="Genomic_DNA"/>
</dbReference>
<name>A0ABW1XII9_9ALTE</name>
<accession>A0ABW1XII9</accession>
<evidence type="ECO:0000259" key="1">
    <source>
        <dbReference type="PROSITE" id="PS51186"/>
    </source>
</evidence>
<dbReference type="InterPro" id="IPR016181">
    <property type="entry name" value="Acyl_CoA_acyltransferase"/>
</dbReference>
<dbReference type="Gene3D" id="3.40.630.30">
    <property type="match status" value="1"/>
</dbReference>
<dbReference type="GO" id="GO:0016746">
    <property type="term" value="F:acyltransferase activity"/>
    <property type="evidence" value="ECO:0007669"/>
    <property type="project" value="UniProtKB-KW"/>
</dbReference>
<protein>
    <submittedName>
        <fullName evidence="2">GNAT family N-acetyltransferase</fullName>
        <ecNumber evidence="2">2.3.-.-</ecNumber>
    </submittedName>
</protein>
<dbReference type="Proteomes" id="UP001596364">
    <property type="component" value="Unassembled WGS sequence"/>
</dbReference>
<gene>
    <name evidence="2" type="ORF">ACFP85_06955</name>
</gene>
<proteinExistence type="predicted"/>
<reference evidence="3" key="1">
    <citation type="journal article" date="2019" name="Int. J. Syst. Evol. Microbiol.">
        <title>The Global Catalogue of Microorganisms (GCM) 10K type strain sequencing project: providing services to taxonomists for standard genome sequencing and annotation.</title>
        <authorList>
            <consortium name="The Broad Institute Genomics Platform"/>
            <consortium name="The Broad Institute Genome Sequencing Center for Infectious Disease"/>
            <person name="Wu L."/>
            <person name="Ma J."/>
        </authorList>
    </citation>
    <scope>NUCLEOTIDE SEQUENCE [LARGE SCALE GENOMIC DNA]</scope>
    <source>
        <strain evidence="3">CGMCC 1.16031</strain>
    </source>
</reference>
<sequence>MVIVETRDIDVLLDVHRHIPELAATADKDRYQQRLAELEWLGLVAYENGQLVGFKLGYGLNPLTFYSWLGGVVPAFRRSGVAQKLLDAQEQWAKAQGYDIIEVKTRGEFSAMQAFLQRNQYGFVMTYQSDEYADERLIYRKRLV</sequence>
<feature type="domain" description="N-acetyltransferase" evidence="1">
    <location>
        <begin position="4"/>
        <end position="144"/>
    </location>
</feature>
<dbReference type="SUPFAM" id="SSF55729">
    <property type="entry name" value="Acyl-CoA N-acyltransferases (Nat)"/>
    <property type="match status" value="1"/>
</dbReference>
<dbReference type="InterPro" id="IPR000182">
    <property type="entry name" value="GNAT_dom"/>
</dbReference>
<dbReference type="Pfam" id="PF00583">
    <property type="entry name" value="Acetyltransf_1"/>
    <property type="match status" value="1"/>
</dbReference>
<evidence type="ECO:0000313" key="3">
    <source>
        <dbReference type="Proteomes" id="UP001596364"/>
    </source>
</evidence>
<keyword evidence="2" id="KW-0012">Acyltransferase</keyword>
<evidence type="ECO:0000313" key="2">
    <source>
        <dbReference type="EMBL" id="MFC6439884.1"/>
    </source>
</evidence>
<dbReference type="PROSITE" id="PS51186">
    <property type="entry name" value="GNAT"/>
    <property type="match status" value="1"/>
</dbReference>
<comment type="caution">
    <text evidence="2">The sequence shown here is derived from an EMBL/GenBank/DDBJ whole genome shotgun (WGS) entry which is preliminary data.</text>
</comment>
<dbReference type="RefSeq" id="WP_131256771.1">
    <property type="nucleotide sequence ID" value="NZ_JBHSUS010000001.1"/>
</dbReference>
<organism evidence="2 3">
    <name type="scientific">Pseudobowmanella zhangzhouensis</name>
    <dbReference type="NCBI Taxonomy" id="1537679"/>
    <lineage>
        <taxon>Bacteria</taxon>
        <taxon>Pseudomonadati</taxon>
        <taxon>Pseudomonadota</taxon>
        <taxon>Gammaproteobacteria</taxon>
        <taxon>Alteromonadales</taxon>
        <taxon>Alteromonadaceae</taxon>
    </lineage>
</organism>